<name>A0A1L6BTV9_9ASTR</name>
<keyword evidence="1" id="KW-0934">Plastid</keyword>
<protein>
    <submittedName>
        <fullName evidence="1">Uncharacterized protein</fullName>
    </submittedName>
</protein>
<gene>
    <name evidence="1" type="primary">ORF217</name>
    <name evidence="1" type="ORF">Lo_lax1Pt0578</name>
</gene>
<dbReference type="GeneID" id="30860485"/>
<reference evidence="1" key="1">
    <citation type="journal article" date="2014" name="Proc. Natl. Acad. Sci. U.S.A.">
        <title>The dynamic history of plastid genomes in the Campanulaceae sensu lato is unique among angiosperms.</title>
        <authorList>
            <person name="Knox E.B."/>
        </authorList>
    </citation>
    <scope>NUCLEOTIDE SEQUENCE</scope>
</reference>
<organism evidence="1">
    <name type="scientific">Lobelia laxiflora</name>
    <dbReference type="NCBI Taxonomy" id="252775"/>
    <lineage>
        <taxon>Eukaryota</taxon>
        <taxon>Viridiplantae</taxon>
        <taxon>Streptophyta</taxon>
        <taxon>Embryophyta</taxon>
        <taxon>Tracheophyta</taxon>
        <taxon>Spermatophyta</taxon>
        <taxon>Magnoliopsida</taxon>
        <taxon>eudicotyledons</taxon>
        <taxon>Gunneridae</taxon>
        <taxon>Pentapetalae</taxon>
        <taxon>asterids</taxon>
        <taxon>campanulids</taxon>
        <taxon>Asterales</taxon>
        <taxon>Campanulaceae</taxon>
        <taxon>Lobelia</taxon>
    </lineage>
</organism>
<reference evidence="1" key="2">
    <citation type="journal article" date="2017" name="Am. J. Bot.">
        <title>The East Asian origin of the giant lobelias.</title>
        <authorList>
            <person name="Knox E.B."/>
            <person name="Li C."/>
        </authorList>
    </citation>
    <scope>NUCLEOTIDE SEQUENCE</scope>
</reference>
<geneLocation type="plastid" evidence="1"/>
<dbReference type="AlphaFoldDB" id="A0A1L6BTV9"/>
<dbReference type="RefSeq" id="YP_009339976.1">
    <property type="nucleotide sequence ID" value="NC_033370.1"/>
</dbReference>
<evidence type="ECO:0000313" key="1">
    <source>
        <dbReference type="EMBL" id="APQ39459.1"/>
    </source>
</evidence>
<proteinExistence type="predicted"/>
<dbReference type="EMBL" id="KY354221">
    <property type="protein sequence ID" value="APQ39459.1"/>
    <property type="molecule type" value="Genomic_DNA"/>
</dbReference>
<sequence>MRKFELQVFHFFCNMKLDFFFGRLCLRYLFKWGLETKSVSHRIALVYLFNREYRTRNFFDRLALTYVLITDLEKNSAFDRFVGAYLTSRGLAPTYLFATLARAFVHLWRGRQPRNFFDKMALMYLLKRCDEAFDKGLSVRGFDDVFDVARADGSDLIDRHFEKISKTQRAWQLAKVAIAWRLREISDQETIDLRSTAELGYWTGALQRLNHLEKGAT</sequence>
<accession>A0A1L6BTV9</accession>